<gene>
    <name evidence="1" type="ORF">Psuf_017530</name>
</gene>
<dbReference type="AlphaFoldDB" id="A0A6F8YEF3"/>
<dbReference type="InterPro" id="IPR053780">
    <property type="entry name" value="Gp66-like"/>
</dbReference>
<dbReference type="NCBIfam" id="NF045478">
    <property type="entry name" value="XF1762_fam"/>
    <property type="match status" value="1"/>
</dbReference>
<accession>A0A6F8YEF3</accession>
<evidence type="ECO:0000313" key="1">
    <source>
        <dbReference type="EMBL" id="BCB84440.1"/>
    </source>
</evidence>
<keyword evidence="2" id="KW-1185">Reference proteome</keyword>
<evidence type="ECO:0008006" key="3">
    <source>
        <dbReference type="Google" id="ProtNLM"/>
    </source>
</evidence>
<sequence>MSLRIVPVSFHEACSFVDEWHRHHRAPQGHKFSIGAANEADELVGVAIIGRPVARPLDDRLTLEVTRMATNGTPNACSLLYGAAWRAAKALGYRRLVTYLQAEESGVSLRAVQWKIVAHLPPRRGWSTGCRPRTARGTDNVARTRWEARIAT</sequence>
<evidence type="ECO:0000313" key="2">
    <source>
        <dbReference type="Proteomes" id="UP000503011"/>
    </source>
</evidence>
<name>A0A6F8YEF3_9ACTN</name>
<dbReference type="EMBL" id="AP022871">
    <property type="protein sequence ID" value="BCB84440.1"/>
    <property type="molecule type" value="Genomic_DNA"/>
</dbReference>
<reference evidence="1 2" key="2">
    <citation type="submission" date="2020-03" db="EMBL/GenBank/DDBJ databases">
        <authorList>
            <person name="Ichikawa N."/>
            <person name="Kimura A."/>
            <person name="Kitahashi Y."/>
            <person name="Uohara A."/>
        </authorList>
    </citation>
    <scope>NUCLEOTIDE SEQUENCE [LARGE SCALE GENOMIC DNA]</scope>
    <source>
        <strain evidence="1 2">NBRC 105367</strain>
    </source>
</reference>
<reference evidence="1 2" key="1">
    <citation type="submission" date="2020-03" db="EMBL/GenBank/DDBJ databases">
        <title>Whole genome shotgun sequence of Phytohabitans suffuscus NBRC 105367.</title>
        <authorList>
            <person name="Komaki H."/>
            <person name="Tamura T."/>
        </authorList>
    </citation>
    <scope>NUCLEOTIDE SEQUENCE [LARGE SCALE GENOMIC DNA]</scope>
    <source>
        <strain evidence="1 2">NBRC 105367</strain>
    </source>
</reference>
<dbReference type="Proteomes" id="UP000503011">
    <property type="component" value="Chromosome"/>
</dbReference>
<proteinExistence type="predicted"/>
<organism evidence="1 2">
    <name type="scientific">Phytohabitans suffuscus</name>
    <dbReference type="NCBI Taxonomy" id="624315"/>
    <lineage>
        <taxon>Bacteria</taxon>
        <taxon>Bacillati</taxon>
        <taxon>Actinomycetota</taxon>
        <taxon>Actinomycetes</taxon>
        <taxon>Micromonosporales</taxon>
        <taxon>Micromonosporaceae</taxon>
    </lineage>
</organism>
<dbReference type="RefSeq" id="WP_173155602.1">
    <property type="nucleotide sequence ID" value="NZ_AP022871.1"/>
</dbReference>
<dbReference type="KEGG" id="psuu:Psuf_017530"/>
<protein>
    <recommendedName>
        <fullName evidence="3">N-acetyltransferase domain-containing protein</fullName>
    </recommendedName>
</protein>